<reference evidence="6 8" key="1">
    <citation type="journal article" date="2014" name="PLoS Genet.">
        <title>Phylogenetically driven sequencing of extremely halophilic archaea reveals strategies for static and dynamic osmo-response.</title>
        <authorList>
            <person name="Becker E.A."/>
            <person name="Seitzer P.M."/>
            <person name="Tritt A."/>
            <person name="Larsen D."/>
            <person name="Krusor M."/>
            <person name="Yao A.I."/>
            <person name="Wu D."/>
            <person name="Madern D."/>
            <person name="Eisen J.A."/>
            <person name="Darling A.E."/>
            <person name="Facciotti M.T."/>
        </authorList>
    </citation>
    <scope>NUCLEOTIDE SEQUENCE [LARGE SCALE GENOMIC DNA]</scope>
    <source>
        <strain evidence="6 8">ATCC 33800</strain>
    </source>
</reference>
<dbReference type="AlphaFoldDB" id="M0K4W4"/>
<dbReference type="SUPFAM" id="SSF52540">
    <property type="entry name" value="P-loop containing nucleoside triphosphate hydrolases"/>
    <property type="match status" value="1"/>
</dbReference>
<dbReference type="PATRIC" id="fig|662476.7.peg.1072"/>
<dbReference type="GO" id="GO:0005524">
    <property type="term" value="F:ATP binding"/>
    <property type="evidence" value="ECO:0007669"/>
    <property type="project" value="UniProtKB-KW"/>
</dbReference>
<feature type="domain" description="AAA+ ATPase" evidence="5">
    <location>
        <begin position="49"/>
        <end position="192"/>
    </location>
</feature>
<dbReference type="GO" id="GO:0006260">
    <property type="term" value="P:DNA replication"/>
    <property type="evidence" value="ECO:0007669"/>
    <property type="project" value="UniProtKB-KW"/>
</dbReference>
<sequence length="275" mass="30992">MFRNQSSDGGILCNQQHLSTTYQPETPIRRDGELEAISAALKPLAEGQQPKHLLVHGPAGVGKSTTVQHIFDQLNEHTRVKTVIINCWQYNTRSSLLTELLIQLGYPAPRKGKPVDALLSRLREWLDKNHEVALALEEFDQLTEMNEVAYDLFLLNEKADHNLGTVMLSNQPAKEIELEPRTDSRLSYDTLSFESYATDELIQILSDRVEQAFRPGTITDGSIKLIADHASRSGGDCRQALESLLDVGRKAEQQDKDKITTGFVREILDWNQAER</sequence>
<name>M0K4W4_9EURY</name>
<dbReference type="RefSeq" id="WP_004959251.1">
    <property type="nucleotide sequence ID" value="NZ_AOLR01000008.1"/>
</dbReference>
<dbReference type="PANTHER" id="PTHR10763">
    <property type="entry name" value="CELL DIVISION CONTROL PROTEIN 6-RELATED"/>
    <property type="match status" value="1"/>
</dbReference>
<dbReference type="Proteomes" id="UP000011659">
    <property type="component" value="Unassembled WGS sequence"/>
</dbReference>
<dbReference type="InterPro" id="IPR003593">
    <property type="entry name" value="AAA+_ATPase"/>
</dbReference>
<dbReference type="InterPro" id="IPR055237">
    <property type="entry name" value="Cdc6_lid"/>
</dbReference>
<evidence type="ECO:0000259" key="5">
    <source>
        <dbReference type="SMART" id="SM00382"/>
    </source>
</evidence>
<dbReference type="InterPro" id="IPR027417">
    <property type="entry name" value="P-loop_NTPase"/>
</dbReference>
<keyword evidence="2" id="KW-0235">DNA replication</keyword>
<dbReference type="EMBL" id="CP073366">
    <property type="protein sequence ID" value="QUJ71958.1"/>
    <property type="molecule type" value="Genomic_DNA"/>
</dbReference>
<dbReference type="GeneID" id="64824269"/>
<evidence type="ECO:0000256" key="2">
    <source>
        <dbReference type="ARBA" id="ARBA00022705"/>
    </source>
</evidence>
<dbReference type="InterPro" id="IPR050311">
    <property type="entry name" value="ORC1/CDC6"/>
</dbReference>
<organism evidence="6 8">
    <name type="scientific">Haloarcula marismortui ATCC 33800</name>
    <dbReference type="NCBI Taxonomy" id="662476"/>
    <lineage>
        <taxon>Archaea</taxon>
        <taxon>Methanobacteriati</taxon>
        <taxon>Methanobacteriota</taxon>
        <taxon>Stenosarchaea group</taxon>
        <taxon>Halobacteria</taxon>
        <taxon>Halobacteriales</taxon>
        <taxon>Haloarculaceae</taxon>
        <taxon>Haloarcula</taxon>
    </lineage>
</organism>
<dbReference type="KEGG" id="hsin:KDQ40_14895"/>
<accession>M0K4W4</accession>
<dbReference type="Gene3D" id="3.40.50.300">
    <property type="entry name" value="P-loop containing nucleotide triphosphate hydrolases"/>
    <property type="match status" value="1"/>
</dbReference>
<reference evidence="7" key="2">
    <citation type="submission" date="2021-04" db="EMBL/GenBank/DDBJ databases">
        <title>Complete Genome sequence and Methylome Analysis of the Haloarchaeon Haloarcula sinaiiensis.</title>
        <authorList>
            <person name="Fomenkov A."/>
            <person name="DasSarma P."/>
            <person name="DasSarma S."/>
            <person name="Roberts R.J."/>
        </authorList>
    </citation>
    <scope>NUCLEOTIDE SEQUENCE</scope>
    <source>
        <strain evidence="7">ATCC 33800</strain>
    </source>
</reference>
<gene>
    <name evidence="6" type="ORF">C436_05370</name>
    <name evidence="7" type="ORF">KDQ40_14895</name>
</gene>
<dbReference type="Pfam" id="PF22703">
    <property type="entry name" value="Cdc6_lid"/>
    <property type="match status" value="1"/>
</dbReference>
<evidence type="ECO:0000256" key="3">
    <source>
        <dbReference type="ARBA" id="ARBA00022741"/>
    </source>
</evidence>
<dbReference type="EMBL" id="AOLR01000008">
    <property type="protein sequence ID" value="EMA15184.1"/>
    <property type="molecule type" value="Genomic_DNA"/>
</dbReference>
<evidence type="ECO:0000313" key="7">
    <source>
        <dbReference type="EMBL" id="QUJ71958.1"/>
    </source>
</evidence>
<proteinExistence type="inferred from homology"/>
<dbReference type="InterPro" id="IPR049945">
    <property type="entry name" value="AAA_22"/>
</dbReference>
<keyword evidence="8" id="KW-1185">Reference proteome</keyword>
<evidence type="ECO:0000256" key="4">
    <source>
        <dbReference type="ARBA" id="ARBA00022840"/>
    </source>
</evidence>
<protein>
    <submittedName>
        <fullName evidence="7">AAA family ATPase</fullName>
    </submittedName>
    <submittedName>
        <fullName evidence="6">Orc1-type DNA replication protein</fullName>
    </submittedName>
</protein>
<keyword evidence="3" id="KW-0547">Nucleotide-binding</keyword>
<keyword evidence="4" id="KW-0067">ATP-binding</keyword>
<evidence type="ECO:0000256" key="1">
    <source>
        <dbReference type="ARBA" id="ARBA00006184"/>
    </source>
</evidence>
<dbReference type="Gene3D" id="1.10.8.60">
    <property type="match status" value="1"/>
</dbReference>
<evidence type="ECO:0000313" key="6">
    <source>
        <dbReference type="EMBL" id="EMA15184.1"/>
    </source>
</evidence>
<dbReference type="PANTHER" id="PTHR10763:SF26">
    <property type="entry name" value="CELL DIVISION CONTROL PROTEIN 6 HOMOLOG"/>
    <property type="match status" value="1"/>
</dbReference>
<evidence type="ECO:0000313" key="8">
    <source>
        <dbReference type="Proteomes" id="UP000011659"/>
    </source>
</evidence>
<comment type="similarity">
    <text evidence="1">Belongs to the CDC6/cdc18 family.</text>
</comment>
<dbReference type="Pfam" id="PF13401">
    <property type="entry name" value="AAA_22"/>
    <property type="match status" value="1"/>
</dbReference>
<dbReference type="SMART" id="SM00382">
    <property type="entry name" value="AAA"/>
    <property type="match status" value="1"/>
</dbReference>
<dbReference type="Proteomes" id="UP000682967">
    <property type="component" value="Chromosome"/>
</dbReference>
<dbReference type="OrthoDB" id="270161at2157"/>
<dbReference type="GO" id="GO:0016887">
    <property type="term" value="F:ATP hydrolysis activity"/>
    <property type="evidence" value="ECO:0007669"/>
    <property type="project" value="InterPro"/>
</dbReference>